<protein>
    <submittedName>
        <fullName evidence="1">Uncharacterized protein</fullName>
    </submittedName>
</protein>
<evidence type="ECO:0000313" key="1">
    <source>
        <dbReference type="EMBL" id="ANZ49375.1"/>
    </source>
</evidence>
<accession>A0A1B2IDU6</accession>
<dbReference type="EMBL" id="KX397369">
    <property type="protein sequence ID" value="ANZ49375.1"/>
    <property type="molecule type" value="Genomic_DNA"/>
</dbReference>
<dbReference type="RefSeq" id="YP_009278628.1">
    <property type="nucleotide sequence ID" value="NC_031010.1"/>
</dbReference>
<dbReference type="GeneID" id="29061867"/>
<organism evidence="1 2">
    <name type="scientific">Erwinia phage vB_EamM_Kwan</name>
    <dbReference type="NCBI Taxonomy" id="1883374"/>
    <lineage>
        <taxon>Viruses</taxon>
        <taxon>Duplodnaviria</taxon>
        <taxon>Heunggongvirae</taxon>
        <taxon>Uroviricota</taxon>
        <taxon>Caudoviricetes</taxon>
        <taxon>Chimalliviridae</taxon>
        <taxon>Wellingtonvirus</taxon>
        <taxon>Wellingtonvirus wellington</taxon>
    </lineage>
</organism>
<proteinExistence type="predicted"/>
<sequence length="168" mass="18920">MSEQYFLIHNYQFNAGPLTEFDPNSILREINTDVNNIINQAISFVQNGTVGQVDYTLPNAMQFVSTELNAQGITIEGETLITYGRAIQDIAKLYVVSLSESPFWITRFPQFCGARYSNQVPDAVEMMLDFNQIKFPELENQQTLDQIAPIMMNVVMELIGSLAGGLRL</sequence>
<dbReference type="Proteomes" id="UP000202923">
    <property type="component" value="Genome"/>
</dbReference>
<dbReference type="OrthoDB" id="15318at10239"/>
<dbReference type="KEGG" id="vg:29061867"/>
<name>A0A1B2IDU6_9CAUD</name>
<evidence type="ECO:0000313" key="2">
    <source>
        <dbReference type="Proteomes" id="UP000202923"/>
    </source>
</evidence>
<reference evidence="1 2" key="1">
    <citation type="submission" date="2016-06" db="EMBL/GenBank/DDBJ databases">
        <authorList>
            <person name="Kjaerup R.B."/>
            <person name="Dalgaard T.S."/>
            <person name="Juul-Madsen H.R."/>
        </authorList>
    </citation>
    <scope>NUCLEOTIDE SEQUENCE [LARGE SCALE GENOMIC DNA]</scope>
</reference>
<gene>
    <name evidence="1" type="ORF">KWAN_23</name>
</gene>